<keyword evidence="2" id="KW-1185">Reference proteome</keyword>
<proteinExistence type="predicted"/>
<evidence type="ECO:0000313" key="1">
    <source>
        <dbReference type="EMBL" id="MBD2845548.1"/>
    </source>
</evidence>
<dbReference type="Proteomes" id="UP000621560">
    <property type="component" value="Unassembled WGS sequence"/>
</dbReference>
<protein>
    <submittedName>
        <fullName evidence="1">EcsC family protein</fullName>
    </submittedName>
</protein>
<dbReference type="PANTHER" id="PTHR41260">
    <property type="entry name" value="PROTEIN ECSC"/>
    <property type="match status" value="1"/>
</dbReference>
<dbReference type="EMBL" id="JACXIZ010000016">
    <property type="protein sequence ID" value="MBD2845548.1"/>
    <property type="molecule type" value="Genomic_DNA"/>
</dbReference>
<dbReference type="PANTHER" id="PTHR41260:SF1">
    <property type="entry name" value="PROTEIN ECSC"/>
    <property type="match status" value="1"/>
</dbReference>
<evidence type="ECO:0000313" key="2">
    <source>
        <dbReference type="Proteomes" id="UP000621560"/>
    </source>
</evidence>
<comment type="caution">
    <text evidence="1">The sequence shown here is derived from an EMBL/GenBank/DDBJ whole genome shotgun (WGS) entry which is preliminary data.</text>
</comment>
<gene>
    <name evidence="1" type="ORF">IDH44_10135</name>
</gene>
<sequence length="293" mass="32393">MESREALAQEFMRIVEWEKDQKSLPIWDKAGRLPFAMLDRLMPKAVKDKLAEWMAELGQFVQEGGKHLVQKRGIALLLQEHARQAGYELRLDSTAHEASGVPSVEELPLSVLDRVADELAVDRSRLAAAQGATTGIGGFVTLAADIPLVIGQSLKVLQEIALCYGYNPDEPLERVFIVKCMQFASSDIVGKQAILEELADYDDPNRDIQAVSQLQGWREVFHTYAESFGWKKLLQIIPVAGILFGSMSNRSTIAGVAEVGKMLYRKRLIGRRLAQSVDADETVQHGGCSPSTT</sequence>
<name>A0A927BRQ3_9BACL</name>
<organism evidence="1 2">
    <name type="scientific">Paenibacillus sabuli</name>
    <dbReference type="NCBI Taxonomy" id="2772509"/>
    <lineage>
        <taxon>Bacteria</taxon>
        <taxon>Bacillati</taxon>
        <taxon>Bacillota</taxon>
        <taxon>Bacilli</taxon>
        <taxon>Bacillales</taxon>
        <taxon>Paenibacillaceae</taxon>
        <taxon>Paenibacillus</taxon>
    </lineage>
</organism>
<accession>A0A927BRQ3</accession>
<dbReference type="AlphaFoldDB" id="A0A927BRQ3"/>
<dbReference type="Pfam" id="PF12787">
    <property type="entry name" value="EcsC"/>
    <property type="match status" value="1"/>
</dbReference>
<dbReference type="RefSeq" id="WP_190917233.1">
    <property type="nucleotide sequence ID" value="NZ_JACXIZ010000016.1"/>
</dbReference>
<reference evidence="1" key="1">
    <citation type="submission" date="2020-09" db="EMBL/GenBank/DDBJ databases">
        <title>A novel bacterium of genus Paenibacillus, isolated from South China Sea.</title>
        <authorList>
            <person name="Huang H."/>
            <person name="Mo K."/>
            <person name="Hu Y."/>
        </authorList>
    </citation>
    <scope>NUCLEOTIDE SEQUENCE</scope>
    <source>
        <strain evidence="1">IB182496</strain>
    </source>
</reference>
<dbReference type="InterPro" id="IPR024787">
    <property type="entry name" value="EcsC"/>
</dbReference>